<feature type="transmembrane region" description="Helical" evidence="1">
    <location>
        <begin position="43"/>
        <end position="67"/>
    </location>
</feature>
<keyword evidence="1" id="KW-0472">Membrane</keyword>
<dbReference type="AlphaFoldDB" id="A0A1I6HT16"/>
<dbReference type="STRING" id="375760.SAMN04488073_2979"/>
<dbReference type="EMBL" id="FOYV01000003">
    <property type="protein sequence ID" value="SFR57538.1"/>
    <property type="molecule type" value="Genomic_DNA"/>
</dbReference>
<dbReference type="Proteomes" id="UP000199290">
    <property type="component" value="Unassembled WGS sequence"/>
</dbReference>
<evidence type="ECO:0000313" key="2">
    <source>
        <dbReference type="EMBL" id="SFR57538.1"/>
    </source>
</evidence>
<sequence>MTKVHEIFSQQLDNGKEGSLGIDDETNLYWNGKRIVTEQKIKLQWWVNVSVIVASFATAIMAAVAILEFLSHGECG</sequence>
<keyword evidence="3" id="KW-1185">Reference proteome</keyword>
<dbReference type="RefSeq" id="WP_091991929.1">
    <property type="nucleotide sequence ID" value="NZ_FOYV01000003.1"/>
</dbReference>
<accession>A0A1I6HT16</accession>
<keyword evidence="1" id="KW-0812">Transmembrane</keyword>
<gene>
    <name evidence="2" type="ORF">SAMN04488073_2979</name>
</gene>
<dbReference type="OrthoDB" id="8086130at2"/>
<evidence type="ECO:0000256" key="1">
    <source>
        <dbReference type="SAM" id="Phobius"/>
    </source>
</evidence>
<proteinExistence type="predicted"/>
<organism evidence="2 3">
    <name type="scientific">Marinobacter gudaonensis</name>
    <dbReference type="NCBI Taxonomy" id="375760"/>
    <lineage>
        <taxon>Bacteria</taxon>
        <taxon>Pseudomonadati</taxon>
        <taxon>Pseudomonadota</taxon>
        <taxon>Gammaproteobacteria</taxon>
        <taxon>Pseudomonadales</taxon>
        <taxon>Marinobacteraceae</taxon>
        <taxon>Marinobacter</taxon>
    </lineage>
</organism>
<keyword evidence="1" id="KW-1133">Transmembrane helix</keyword>
<evidence type="ECO:0000313" key="3">
    <source>
        <dbReference type="Proteomes" id="UP000199290"/>
    </source>
</evidence>
<reference evidence="3" key="1">
    <citation type="submission" date="2016-10" db="EMBL/GenBank/DDBJ databases">
        <authorList>
            <person name="Varghese N."/>
            <person name="Submissions S."/>
        </authorList>
    </citation>
    <scope>NUCLEOTIDE SEQUENCE [LARGE SCALE GENOMIC DNA]</scope>
    <source>
        <strain evidence="3">CGMCC 1.6294</strain>
    </source>
</reference>
<name>A0A1I6HT16_9GAMM</name>
<protein>
    <submittedName>
        <fullName evidence="2">Uncharacterized protein</fullName>
    </submittedName>
</protein>